<evidence type="ECO:0000256" key="1">
    <source>
        <dbReference type="SAM" id="Phobius"/>
    </source>
</evidence>
<keyword evidence="3" id="KW-1185">Reference proteome</keyword>
<dbReference type="EMBL" id="JAAIUV010000010">
    <property type="protein sequence ID" value="NEX78877.1"/>
    <property type="molecule type" value="Genomic_DNA"/>
</dbReference>
<organism evidence="2 3">
    <name type="scientific">Neobacillus thermocopriae</name>
    <dbReference type="NCBI Taxonomy" id="1215031"/>
    <lineage>
        <taxon>Bacteria</taxon>
        <taxon>Bacillati</taxon>
        <taxon>Bacillota</taxon>
        <taxon>Bacilli</taxon>
        <taxon>Bacillales</taxon>
        <taxon>Bacillaceae</taxon>
        <taxon>Neobacillus</taxon>
    </lineage>
</organism>
<name>A0A6B3TT64_9BACI</name>
<proteinExistence type="predicted"/>
<feature type="transmembrane region" description="Helical" evidence="1">
    <location>
        <begin position="37"/>
        <end position="55"/>
    </location>
</feature>
<keyword evidence="1" id="KW-0812">Transmembrane</keyword>
<sequence>MKRGIITLKKITLPLMILFFVIAFFLHILALLNIFPIIISVPLLFLAILIPIAFINNRKRFKGF</sequence>
<comment type="caution">
    <text evidence="2">The sequence shown here is derived from an EMBL/GenBank/DDBJ whole genome shotgun (WGS) entry which is preliminary data.</text>
</comment>
<evidence type="ECO:0000313" key="2">
    <source>
        <dbReference type="EMBL" id="NEX78877.1"/>
    </source>
</evidence>
<evidence type="ECO:0000313" key="3">
    <source>
        <dbReference type="Proteomes" id="UP000481621"/>
    </source>
</evidence>
<keyword evidence="1" id="KW-1133">Transmembrane helix</keyword>
<dbReference type="RefSeq" id="WP_163251307.1">
    <property type="nucleotide sequence ID" value="NZ_JAAIUV010000010.1"/>
</dbReference>
<protein>
    <submittedName>
        <fullName evidence="2">Uncharacterized protein</fullName>
    </submittedName>
</protein>
<accession>A0A6B3TT64</accession>
<dbReference type="Proteomes" id="UP000481621">
    <property type="component" value="Unassembled WGS sequence"/>
</dbReference>
<keyword evidence="1" id="KW-0472">Membrane</keyword>
<gene>
    <name evidence="2" type="ORF">G4Z05_08250</name>
</gene>
<dbReference type="AlphaFoldDB" id="A0A6B3TT64"/>
<feature type="transmembrane region" description="Helical" evidence="1">
    <location>
        <begin position="12"/>
        <end position="31"/>
    </location>
</feature>
<reference evidence="2" key="1">
    <citation type="submission" date="2020-02" db="EMBL/GenBank/DDBJ databases">
        <title>Bacillus sedimentmangrovi sp. nov., isolated from sediment of the mangrove ecosystem.</title>
        <authorList>
            <person name="Liu G."/>
        </authorList>
    </citation>
    <scope>NUCLEOTIDE SEQUENCE [LARGE SCALE GENOMIC DNA]</scope>
    <source>
        <strain evidence="2">SgZ-7</strain>
    </source>
</reference>